<dbReference type="EMBL" id="JAPHNI010000156">
    <property type="protein sequence ID" value="KAJ8115131.1"/>
    <property type="molecule type" value="Genomic_DNA"/>
</dbReference>
<gene>
    <name evidence="1" type="ORF">OPT61_g3156</name>
</gene>
<evidence type="ECO:0000313" key="1">
    <source>
        <dbReference type="EMBL" id="KAJ8115131.1"/>
    </source>
</evidence>
<protein>
    <submittedName>
        <fullName evidence="1">Uncharacterized protein</fullName>
    </submittedName>
</protein>
<proteinExistence type="predicted"/>
<sequence>MRGMVQPELEYKRTLFGDVPLWKSEPSIDVIERLACQSLRCSCDVRFLAEGTFNKVYSIDCSKGEYVFRVALPVAPEVKTLSDVATMSFIRKTTSIPVPEVITYDANFNNKLGFEWILMERVHCRPLEERWSELSWLKKGLLIQKLVQFMSELSHLELNEIGSIFEHHSDSRTNESKPVVEHAIGEAVLPAFFMGDHVQQEMYRGPYSTGAEYVSAHMKFLLHDIQAWCASDNEYRREDGEAASVIYEKLHLVFLKLFPGTSRESTRICHQDLSASNILIDESGDLTGVIDWECTITAPCWQACKLPQFLNGGDSDDVPELPSEEALQDEDAVEYYDDDMYHYEQTQLRRFFFEEMGRVDPLWIQTYNEGAMRRDVMVAMESFYDGTRVKLVKRWLDCVLEGRLPKVTLFEAVMDPQALGDDWA</sequence>
<evidence type="ECO:0000313" key="2">
    <source>
        <dbReference type="Proteomes" id="UP001153331"/>
    </source>
</evidence>
<keyword evidence="2" id="KW-1185">Reference proteome</keyword>
<accession>A0ACC2IIY6</accession>
<dbReference type="Proteomes" id="UP001153331">
    <property type="component" value="Unassembled WGS sequence"/>
</dbReference>
<name>A0ACC2IIY6_9PLEO</name>
<reference evidence="1" key="1">
    <citation type="submission" date="2022-11" db="EMBL/GenBank/DDBJ databases">
        <title>Genome Sequence of Boeremia exigua.</title>
        <authorList>
            <person name="Buettner E."/>
        </authorList>
    </citation>
    <scope>NUCLEOTIDE SEQUENCE</scope>
    <source>
        <strain evidence="1">CU02</strain>
    </source>
</reference>
<comment type="caution">
    <text evidence="1">The sequence shown here is derived from an EMBL/GenBank/DDBJ whole genome shotgun (WGS) entry which is preliminary data.</text>
</comment>
<organism evidence="1 2">
    <name type="scientific">Boeremia exigua</name>
    <dbReference type="NCBI Taxonomy" id="749465"/>
    <lineage>
        <taxon>Eukaryota</taxon>
        <taxon>Fungi</taxon>
        <taxon>Dikarya</taxon>
        <taxon>Ascomycota</taxon>
        <taxon>Pezizomycotina</taxon>
        <taxon>Dothideomycetes</taxon>
        <taxon>Pleosporomycetidae</taxon>
        <taxon>Pleosporales</taxon>
        <taxon>Pleosporineae</taxon>
        <taxon>Didymellaceae</taxon>
        <taxon>Boeremia</taxon>
    </lineage>
</organism>